<keyword evidence="6" id="KW-1185">Reference proteome</keyword>
<dbReference type="PROSITE" id="PS50995">
    <property type="entry name" value="HTH_MARR_2"/>
    <property type="match status" value="1"/>
</dbReference>
<evidence type="ECO:0000259" key="4">
    <source>
        <dbReference type="PROSITE" id="PS50995"/>
    </source>
</evidence>
<accession>A0A6I4TCI5</accession>
<gene>
    <name evidence="5" type="ORF">GRI40_06005</name>
</gene>
<evidence type="ECO:0000256" key="3">
    <source>
        <dbReference type="ARBA" id="ARBA00023163"/>
    </source>
</evidence>
<sequence length="163" mass="18814">MDEKPDTMSRSQRRQKVINDDDRILYLMDEISRGARRVYDARVARIGLNQTQWRIIGQLLRDPALTQAEIAKKLELESATIGQVVAGLCARGLMKRLRAETDRRAWQLILTEQLDDLLPELRGSADRLHDLLWRDIAADEKRTLQQILERVSKNLDQLRAGAE</sequence>
<keyword evidence="2" id="KW-0238">DNA-binding</keyword>
<dbReference type="InterPro" id="IPR036388">
    <property type="entry name" value="WH-like_DNA-bd_sf"/>
</dbReference>
<dbReference type="EMBL" id="WTZA01000001">
    <property type="protein sequence ID" value="MXO74773.1"/>
    <property type="molecule type" value="Genomic_DNA"/>
</dbReference>
<evidence type="ECO:0000256" key="1">
    <source>
        <dbReference type="ARBA" id="ARBA00023015"/>
    </source>
</evidence>
<dbReference type="Gene3D" id="1.10.10.10">
    <property type="entry name" value="Winged helix-like DNA-binding domain superfamily/Winged helix DNA-binding domain"/>
    <property type="match status" value="1"/>
</dbReference>
<protein>
    <submittedName>
        <fullName evidence="5">MarR family transcriptional regulator</fullName>
    </submittedName>
</protein>
<dbReference type="PRINTS" id="PR00598">
    <property type="entry name" value="HTHMARR"/>
</dbReference>
<organism evidence="5 6">
    <name type="scientific">Tsuneonella aeria</name>
    <dbReference type="NCBI Taxonomy" id="1837929"/>
    <lineage>
        <taxon>Bacteria</taxon>
        <taxon>Pseudomonadati</taxon>
        <taxon>Pseudomonadota</taxon>
        <taxon>Alphaproteobacteria</taxon>
        <taxon>Sphingomonadales</taxon>
        <taxon>Erythrobacteraceae</taxon>
        <taxon>Tsuneonella</taxon>
    </lineage>
</organism>
<dbReference type="AlphaFoldDB" id="A0A6I4TCI5"/>
<dbReference type="GO" id="GO:0003677">
    <property type="term" value="F:DNA binding"/>
    <property type="evidence" value="ECO:0007669"/>
    <property type="project" value="UniProtKB-KW"/>
</dbReference>
<comment type="caution">
    <text evidence="5">The sequence shown here is derived from an EMBL/GenBank/DDBJ whole genome shotgun (WGS) entry which is preliminary data.</text>
</comment>
<dbReference type="RefSeq" id="WP_160610501.1">
    <property type="nucleotide sequence ID" value="NZ_WTZA01000001.1"/>
</dbReference>
<dbReference type="SMART" id="SM00347">
    <property type="entry name" value="HTH_MARR"/>
    <property type="match status" value="1"/>
</dbReference>
<evidence type="ECO:0000313" key="5">
    <source>
        <dbReference type="EMBL" id="MXO74773.1"/>
    </source>
</evidence>
<dbReference type="SUPFAM" id="SSF46785">
    <property type="entry name" value="Winged helix' DNA-binding domain"/>
    <property type="match status" value="1"/>
</dbReference>
<evidence type="ECO:0000256" key="2">
    <source>
        <dbReference type="ARBA" id="ARBA00023125"/>
    </source>
</evidence>
<dbReference type="Proteomes" id="UP000439522">
    <property type="component" value="Unassembled WGS sequence"/>
</dbReference>
<keyword evidence="1" id="KW-0805">Transcription regulation</keyword>
<dbReference type="InterPro" id="IPR036390">
    <property type="entry name" value="WH_DNA-bd_sf"/>
</dbReference>
<keyword evidence="3" id="KW-0804">Transcription</keyword>
<name>A0A6I4TCI5_9SPHN</name>
<dbReference type="InterPro" id="IPR000835">
    <property type="entry name" value="HTH_MarR-typ"/>
</dbReference>
<dbReference type="PANTHER" id="PTHR42756:SF1">
    <property type="entry name" value="TRANSCRIPTIONAL REPRESSOR OF EMRAB OPERON"/>
    <property type="match status" value="1"/>
</dbReference>
<dbReference type="OrthoDB" id="582199at2"/>
<reference evidence="5 6" key="1">
    <citation type="submission" date="2019-12" db="EMBL/GenBank/DDBJ databases">
        <title>Genomic-based taxomic classification of the family Erythrobacteraceae.</title>
        <authorList>
            <person name="Xu L."/>
        </authorList>
    </citation>
    <scope>NUCLEOTIDE SEQUENCE [LARGE SCALE GENOMIC DNA]</scope>
    <source>
        <strain evidence="5 6">100921-2</strain>
    </source>
</reference>
<dbReference type="Pfam" id="PF12802">
    <property type="entry name" value="MarR_2"/>
    <property type="match status" value="1"/>
</dbReference>
<proteinExistence type="predicted"/>
<dbReference type="GO" id="GO:0003700">
    <property type="term" value="F:DNA-binding transcription factor activity"/>
    <property type="evidence" value="ECO:0007669"/>
    <property type="project" value="InterPro"/>
</dbReference>
<feature type="domain" description="HTH marR-type" evidence="4">
    <location>
        <begin position="21"/>
        <end position="153"/>
    </location>
</feature>
<evidence type="ECO:0000313" key="6">
    <source>
        <dbReference type="Proteomes" id="UP000439522"/>
    </source>
</evidence>
<dbReference type="PANTHER" id="PTHR42756">
    <property type="entry name" value="TRANSCRIPTIONAL REGULATOR, MARR"/>
    <property type="match status" value="1"/>
</dbReference>